<comment type="caution">
    <text evidence="3">The sequence shown here is derived from an EMBL/GenBank/DDBJ whole genome shotgun (WGS) entry which is preliminary data.</text>
</comment>
<dbReference type="InterPro" id="IPR011438">
    <property type="entry name" value="DUF1541"/>
</dbReference>
<evidence type="ECO:0000313" key="3">
    <source>
        <dbReference type="EMBL" id="ORO39617.1"/>
    </source>
</evidence>
<feature type="domain" description="DUF1541" evidence="2">
    <location>
        <begin position="74"/>
        <end position="125"/>
    </location>
</feature>
<gene>
    <name evidence="3" type="ORF">B7729_03590</name>
</gene>
<organism evidence="3 4">
    <name type="scientific">Streptococcus oralis subsp. tigurinus</name>
    <dbReference type="NCBI Taxonomy" id="1077464"/>
    <lineage>
        <taxon>Bacteria</taxon>
        <taxon>Bacillati</taxon>
        <taxon>Bacillota</taxon>
        <taxon>Bacilli</taxon>
        <taxon>Lactobacillales</taxon>
        <taxon>Streptococcaceae</taxon>
        <taxon>Streptococcus</taxon>
    </lineage>
</organism>
<evidence type="ECO:0000259" key="2">
    <source>
        <dbReference type="Pfam" id="PF07563"/>
    </source>
</evidence>
<name>A0A1X1FZ04_STROR</name>
<evidence type="ECO:0000313" key="4">
    <source>
        <dbReference type="Proteomes" id="UP000193538"/>
    </source>
</evidence>
<reference evidence="3 4" key="1">
    <citation type="journal article" date="2016" name="Eur. J. Clin. Microbiol. Infect. Dis.">
        <title>Whole genome sequencing as a tool for phylogenetic analysis of clinical strains of Mitis group streptococci.</title>
        <authorList>
            <person name="Rasmussen L.H."/>
            <person name="Dargis R."/>
            <person name="Hojholt K."/>
            <person name="Christensen J.J."/>
            <person name="Skovgaard O."/>
            <person name="Justesen U.S."/>
            <person name="Rosenvinge F.S."/>
            <person name="Moser C."/>
            <person name="Lukjancenko O."/>
            <person name="Rasmussen S."/>
            <person name="Nielsen X.C."/>
        </authorList>
    </citation>
    <scope>NUCLEOTIDE SEQUENCE [LARGE SCALE GENOMIC DNA]</scope>
    <source>
        <strain evidence="3 4">OD_348934_12</strain>
    </source>
</reference>
<dbReference type="EMBL" id="NCUC01000012">
    <property type="protein sequence ID" value="ORO39617.1"/>
    <property type="molecule type" value="Genomic_DNA"/>
</dbReference>
<feature type="chain" id="PRO_5039405422" description="DUF1541 domain-containing protein" evidence="1">
    <location>
        <begin position="26"/>
        <end position="198"/>
    </location>
</feature>
<proteinExistence type="predicted"/>
<dbReference type="AlphaFoldDB" id="A0A1X1FZ04"/>
<accession>A0A1X1FZ04</accession>
<keyword evidence="1" id="KW-0732">Signal</keyword>
<dbReference type="PROSITE" id="PS51257">
    <property type="entry name" value="PROKAR_LIPOPROTEIN"/>
    <property type="match status" value="1"/>
</dbReference>
<feature type="signal peptide" evidence="1">
    <location>
        <begin position="1"/>
        <end position="25"/>
    </location>
</feature>
<dbReference type="RefSeq" id="WP_001098860.1">
    <property type="nucleotide sequence ID" value="NZ_NCUC01000012.1"/>
</dbReference>
<protein>
    <recommendedName>
        <fullName evidence="2">DUF1541 domain-containing protein</fullName>
    </recommendedName>
</protein>
<evidence type="ECO:0000256" key="1">
    <source>
        <dbReference type="SAM" id="SignalP"/>
    </source>
</evidence>
<dbReference type="Gene3D" id="2.30.30.1210">
    <property type="entry name" value="Domain of unknown function DUF1541"/>
    <property type="match status" value="1"/>
</dbReference>
<dbReference type="Proteomes" id="UP000193538">
    <property type="component" value="Unassembled WGS sequence"/>
</dbReference>
<feature type="domain" description="DUF1541" evidence="2">
    <location>
        <begin position="138"/>
        <end position="188"/>
    </location>
</feature>
<dbReference type="Pfam" id="PF07563">
    <property type="entry name" value="DUF1541"/>
    <property type="match status" value="2"/>
</dbReference>
<sequence>MNTVKKMIKLVFASLGIIVFLGACSNQSESNNSKSTNEESTSIASSEMNSMEGMNHEGMVPSSMKDAANPKFPVGSNVILLGDHMKGMRGAKAQVVGAFDTTIYEVSYKPKTGGPMVKNHRWVVQEELKDTKTVANEGDTVILNADHMDGMMGAEAKVDKSITGTVYVVNYTPTDGQKEVKNHMWVTEDEMEYDKNNE</sequence>